<organism evidence="1">
    <name type="scientific">Mimiviridae sp. ChoanoV1</name>
    <dbReference type="NCBI Taxonomy" id="2596887"/>
    <lineage>
        <taxon>Viruses</taxon>
        <taxon>Varidnaviria</taxon>
        <taxon>Bamfordvirae</taxon>
        <taxon>Nucleocytoviricota</taxon>
        <taxon>Megaviricetes</taxon>
        <taxon>Imitervirales</taxon>
        <taxon>Schizomimiviridae</taxon>
    </lineage>
</organism>
<reference evidence="1" key="1">
    <citation type="submission" date="2018-11" db="EMBL/GenBank/DDBJ databases">
        <title>A distinct lineage of giant viruses engineers rhodopsin photosystems in predatory marine eukaryotes.</title>
        <authorList>
            <person name="Needham D.M."/>
            <person name="Yoshizawa S."/>
            <person name="Hosaka T."/>
            <person name="Poirier C."/>
            <person name="Choi C.-J."/>
            <person name="Hehenberger E."/>
            <person name="Irwin N.A.T."/>
            <person name="Wilken S."/>
            <person name="Yung C.-M."/>
            <person name="Bachy C."/>
            <person name="Kurihara R."/>
            <person name="Nakajima Y."/>
            <person name="Kojima K."/>
            <person name="Kimura-Someya T."/>
            <person name="Leonard G."/>
            <person name="Malmstrom R.R."/>
            <person name="Mende D."/>
            <person name="Olson D.K."/>
            <person name="Sudo Y."/>
            <person name="Sudek S."/>
            <person name="Richards T.A."/>
            <person name="DeLong E.F."/>
            <person name="Keeling P.J."/>
            <person name="Santoro A.E."/>
            <person name="Shirouzu M."/>
            <person name="Iwasaki W."/>
            <person name="Worden A.Z."/>
        </authorList>
    </citation>
    <scope>NUCLEOTIDE SEQUENCE</scope>
</reference>
<name>A0A5B8IIL5_9VIRU</name>
<protein>
    <submittedName>
        <fullName evidence="1">Uncharacterized protein</fullName>
    </submittedName>
</protein>
<dbReference type="EMBL" id="MK250088">
    <property type="protein sequence ID" value="QDY52172.1"/>
    <property type="molecule type" value="Genomic_DNA"/>
</dbReference>
<accession>A0A5B8IIL5</accession>
<gene>
    <name evidence="1" type="ORF">4_52</name>
</gene>
<proteinExistence type="predicted"/>
<sequence>MNFKLIIILAIIITLFVILKKKENFRNYDYQSIDILDKSIGYTKNLEHNEGIYTIQTVFGSSDKFTNFLFIGDDLDESISIIDKDEGLNFSFVNNKDSDLLDENLQPIIDSRSTTLQIKNGIFINELENEKGFNFSRLYIKNNENSRCFSDLENNDLFCTGKEYSPFKIIQYFNPEETQEVLYFILYKDKFLYVEDNKGLKLKSLDMNTVCSNLDQDKGYKYYNNKDINKFIDIDTVDDLKFNRSFNDIPKTNVCPKDYPYACSDETNWRNYCSKAPKINNKNDPTNPTNGRCDDKFEKKQVENNTSMRNFYPKGLKCYLEENHNTKIKVNLDRIKEIDNIFKEFDIKQFLFRINSFTCFSKTSTSEKDQVNFCYNQNPIINDSNNIIPSFNQIEIVRSIEKCPDDGIQIMNNFTIGDNKFKLCGKVDTTRQNSITEIVVKEKDDDCNDINDDKNKLFPSKWKKIENKSEALGCFGRIENYLDFDDSSKTTDKTFNDCKKNCKTTYYSYLDNNTCYNFDNIPNMLKYNDFNKCSNLKKEGNYFKGSVDNELVNKTVIYKNKQINENNNNIRSNRLYYGLSYVIYNQQNNIFLSKNENNFLLGENNNNLNNASENNNYFFKIEPVVNNIDKNTPINYKKEFYLLVYINGEKYYLTPNYLKTTDIFHITDSKNEYIELDIENKKTNPIMFSDIYRSSRRFEMQSELPIITTNKKIDELTKYSNFIFRNRNVSNFIQDPHKCIEEDETFGKNKNIYGKTDCRGTKRKSRKKHLFDLNKSQDTDLYYFDDEEKFYNINVSNIEDDKYTEKLFNYNSGDVFPKKLESNGNIEFNINGIVIMAAIVHDKDQNGEAGQYHTRGFREAHCYGRQTRLLAPKELLESKEFSHNYNYDNEIAIKKLISDKYIIPSKINKYNIEINETINENYGFEKKINNFSFKLINESESTETEKKMKFQVININNTDDDTIVNLENDICLYNDDYKIYLSLNTKDEHNLSCISNHNFESEKDNYCKLKMKMGRITPEDDKTDYKFCYNSKPFQAVDFGKISISNTKCNDKDVKIGYTKLNSGEYYFCSKQENISKTNNDGFKKYDYSENKPFRPYPL</sequence>
<evidence type="ECO:0000313" key="1">
    <source>
        <dbReference type="EMBL" id="QDY52172.1"/>
    </source>
</evidence>